<protein>
    <submittedName>
        <fullName evidence="2">Uncharacterized protein</fullName>
    </submittedName>
</protein>
<name>A0A1F7VE39_9BACT</name>
<evidence type="ECO:0000313" key="3">
    <source>
        <dbReference type="Proteomes" id="UP000176593"/>
    </source>
</evidence>
<dbReference type="AlphaFoldDB" id="A0A1F7VE39"/>
<dbReference type="EMBL" id="MGEQ01000001">
    <property type="protein sequence ID" value="OGL88244.1"/>
    <property type="molecule type" value="Genomic_DNA"/>
</dbReference>
<proteinExistence type="predicted"/>
<feature type="region of interest" description="Disordered" evidence="1">
    <location>
        <begin position="1"/>
        <end position="22"/>
    </location>
</feature>
<reference evidence="2 3" key="1">
    <citation type="journal article" date="2016" name="Nat. Commun.">
        <title>Thousands of microbial genomes shed light on interconnected biogeochemical processes in an aquifer system.</title>
        <authorList>
            <person name="Anantharaman K."/>
            <person name="Brown C.T."/>
            <person name="Hug L.A."/>
            <person name="Sharon I."/>
            <person name="Castelle C.J."/>
            <person name="Probst A.J."/>
            <person name="Thomas B.C."/>
            <person name="Singh A."/>
            <person name="Wilkins M.J."/>
            <person name="Karaoz U."/>
            <person name="Brodie E.L."/>
            <person name="Williams K.H."/>
            <person name="Hubbard S.S."/>
            <person name="Banfield J.F."/>
        </authorList>
    </citation>
    <scope>NUCLEOTIDE SEQUENCE [LARGE SCALE GENOMIC DNA]</scope>
</reference>
<sequence length="75" mass="8501">MEDTSHILGGNPNLLTANRNDDGRWLNTYNDNPDNRWNRENGFAFLVPQFCWESFKNTTGHPFNGGLSTASLMIV</sequence>
<evidence type="ECO:0000313" key="2">
    <source>
        <dbReference type="EMBL" id="OGL88244.1"/>
    </source>
</evidence>
<organism evidence="2 3">
    <name type="scientific">Candidatus Uhrbacteria bacterium RIFCSPLOWO2_02_FULL_48_18</name>
    <dbReference type="NCBI Taxonomy" id="1802408"/>
    <lineage>
        <taxon>Bacteria</taxon>
        <taxon>Candidatus Uhriibacteriota</taxon>
    </lineage>
</organism>
<dbReference type="Proteomes" id="UP000176593">
    <property type="component" value="Unassembled WGS sequence"/>
</dbReference>
<evidence type="ECO:0000256" key="1">
    <source>
        <dbReference type="SAM" id="MobiDB-lite"/>
    </source>
</evidence>
<gene>
    <name evidence="2" type="ORF">A3I41_00780</name>
</gene>
<comment type="caution">
    <text evidence="2">The sequence shown here is derived from an EMBL/GenBank/DDBJ whole genome shotgun (WGS) entry which is preliminary data.</text>
</comment>
<accession>A0A1F7VE39</accession>